<sequence length="180" mass="19756">MQHDITLRSLEDASDATWKFATPSLARLCERGGPVAIRVYGSVKEAYLYSTTCDAAPSITIDLWCFEDAERAAVLFNEPGIAHSTVTATVKYPQPESKRDEGVPDRGPCFLVYDDTSTDRSMPQPVIHPGAVRRGDIVEAECHLVMEASLCERPRYGLHLESLTVLALSPDQPPDPRGAI</sequence>
<dbReference type="AlphaFoldDB" id="A0A1M2V9N7"/>
<protein>
    <submittedName>
        <fullName evidence="1">Uncharacterized protein</fullName>
    </submittedName>
</protein>
<comment type="caution">
    <text evidence="1">The sequence shown here is derived from an EMBL/GenBank/DDBJ whole genome shotgun (WGS) entry which is preliminary data.</text>
</comment>
<evidence type="ECO:0000313" key="1">
    <source>
        <dbReference type="EMBL" id="OJT04370.1"/>
    </source>
</evidence>
<accession>A0A1M2V9N7</accession>
<organism evidence="1 2">
    <name type="scientific">Trametes pubescens</name>
    <name type="common">White-rot fungus</name>
    <dbReference type="NCBI Taxonomy" id="154538"/>
    <lineage>
        <taxon>Eukaryota</taxon>
        <taxon>Fungi</taxon>
        <taxon>Dikarya</taxon>
        <taxon>Basidiomycota</taxon>
        <taxon>Agaricomycotina</taxon>
        <taxon>Agaricomycetes</taxon>
        <taxon>Polyporales</taxon>
        <taxon>Polyporaceae</taxon>
        <taxon>Trametes</taxon>
    </lineage>
</organism>
<dbReference type="Proteomes" id="UP000184267">
    <property type="component" value="Unassembled WGS sequence"/>
</dbReference>
<proteinExistence type="predicted"/>
<gene>
    <name evidence="1" type="ORF">TRAPUB_4913</name>
</gene>
<dbReference type="EMBL" id="MNAD01001543">
    <property type="protein sequence ID" value="OJT04370.1"/>
    <property type="molecule type" value="Genomic_DNA"/>
</dbReference>
<evidence type="ECO:0000313" key="2">
    <source>
        <dbReference type="Proteomes" id="UP000184267"/>
    </source>
</evidence>
<keyword evidence="2" id="KW-1185">Reference proteome</keyword>
<name>A0A1M2V9N7_TRAPU</name>
<reference evidence="1 2" key="1">
    <citation type="submission" date="2016-10" db="EMBL/GenBank/DDBJ databases">
        <title>Genome sequence of the basidiomycete white-rot fungus Trametes pubescens.</title>
        <authorList>
            <person name="Makela M.R."/>
            <person name="Granchi Z."/>
            <person name="Peng M."/>
            <person name="De Vries R.P."/>
            <person name="Grigoriev I."/>
            <person name="Riley R."/>
            <person name="Hilden K."/>
        </authorList>
    </citation>
    <scope>NUCLEOTIDE SEQUENCE [LARGE SCALE GENOMIC DNA]</scope>
    <source>
        <strain evidence="1 2">FBCC735</strain>
    </source>
</reference>